<reference evidence="2" key="1">
    <citation type="submission" date="2022-07" db="EMBL/GenBank/DDBJ databases">
        <title>Draft genome sequence of Zalerion maritima ATCC 34329, a (micro)plastics degrading marine fungus.</title>
        <authorList>
            <person name="Paco A."/>
            <person name="Goncalves M.F.M."/>
            <person name="Rocha-Santos T.A.P."/>
            <person name="Alves A."/>
        </authorList>
    </citation>
    <scope>NUCLEOTIDE SEQUENCE</scope>
    <source>
        <strain evidence="2">ATCC 34329</strain>
    </source>
</reference>
<evidence type="ECO:0000256" key="1">
    <source>
        <dbReference type="SAM" id="MobiDB-lite"/>
    </source>
</evidence>
<sequence>MPHRTTYDAIRTLEHSIIDPHHSHAHENPQPTQLETPPTSPTSGTLIPAGPMQTENRAFTWLVIGTDGANTKTIVVSAQSALFPTSTSASDTSVVIPDGFQTSRISSSTRRSQTSDESTTKGSSTTRESSMVSDQTLINPSPDNPMPVSTFATFASAPHGSTSASAPQYSSNSKPLSNIVQSTATSRTTAQGTTTTTPAADAEGTAHAGIDATSWVPAVGVASVLVLVILCVAEDDGSCEDSWIGCTGHQKSERKHKEHEEHIYKK</sequence>
<proteinExistence type="predicted"/>
<feature type="compositionally biased region" description="Polar residues" evidence="1">
    <location>
        <begin position="29"/>
        <end position="45"/>
    </location>
</feature>
<feature type="region of interest" description="Disordered" evidence="1">
    <location>
        <begin position="21"/>
        <end position="51"/>
    </location>
</feature>
<name>A0AAD5WR83_9PEZI</name>
<feature type="compositionally biased region" description="Polar residues" evidence="1">
    <location>
        <begin position="121"/>
        <end position="141"/>
    </location>
</feature>
<feature type="region of interest" description="Disordered" evidence="1">
    <location>
        <begin position="101"/>
        <end position="154"/>
    </location>
</feature>
<keyword evidence="3" id="KW-1185">Reference proteome</keyword>
<accession>A0AAD5WR83</accession>
<evidence type="ECO:0000313" key="3">
    <source>
        <dbReference type="Proteomes" id="UP001201980"/>
    </source>
</evidence>
<protein>
    <submittedName>
        <fullName evidence="2">Uncharacterized protein</fullName>
    </submittedName>
</protein>
<organism evidence="2 3">
    <name type="scientific">Zalerion maritima</name>
    <dbReference type="NCBI Taxonomy" id="339359"/>
    <lineage>
        <taxon>Eukaryota</taxon>
        <taxon>Fungi</taxon>
        <taxon>Dikarya</taxon>
        <taxon>Ascomycota</taxon>
        <taxon>Pezizomycotina</taxon>
        <taxon>Sordariomycetes</taxon>
        <taxon>Lulworthiomycetidae</taxon>
        <taxon>Lulworthiales</taxon>
        <taxon>Lulworthiaceae</taxon>
        <taxon>Zalerion</taxon>
    </lineage>
</organism>
<dbReference type="AlphaFoldDB" id="A0AAD5WR83"/>
<feature type="region of interest" description="Disordered" evidence="1">
    <location>
        <begin position="183"/>
        <end position="202"/>
    </location>
</feature>
<dbReference type="EMBL" id="JAKWBI020000151">
    <property type="protein sequence ID" value="KAJ2901452.1"/>
    <property type="molecule type" value="Genomic_DNA"/>
</dbReference>
<gene>
    <name evidence="2" type="ORF">MKZ38_001840</name>
</gene>
<comment type="caution">
    <text evidence="2">The sequence shown here is derived from an EMBL/GenBank/DDBJ whole genome shotgun (WGS) entry which is preliminary data.</text>
</comment>
<dbReference type="Proteomes" id="UP001201980">
    <property type="component" value="Unassembled WGS sequence"/>
</dbReference>
<feature type="compositionally biased region" description="Low complexity" evidence="1">
    <location>
        <begin position="102"/>
        <end position="117"/>
    </location>
</feature>
<evidence type="ECO:0000313" key="2">
    <source>
        <dbReference type="EMBL" id="KAJ2901452.1"/>
    </source>
</evidence>